<feature type="compositionally biased region" description="Acidic residues" evidence="1">
    <location>
        <begin position="88"/>
        <end position="97"/>
    </location>
</feature>
<feature type="region of interest" description="Disordered" evidence="1">
    <location>
        <begin position="1"/>
        <end position="32"/>
    </location>
</feature>
<evidence type="ECO:0000256" key="2">
    <source>
        <dbReference type="SAM" id="Phobius"/>
    </source>
</evidence>
<dbReference type="Proteomes" id="UP001183410">
    <property type="component" value="Unassembled WGS sequence"/>
</dbReference>
<keyword evidence="2" id="KW-0472">Membrane</keyword>
<comment type="caution">
    <text evidence="3">The sequence shown here is derived from an EMBL/GenBank/DDBJ whole genome shotgun (WGS) entry which is preliminary data.</text>
</comment>
<feature type="compositionally biased region" description="Acidic residues" evidence="1">
    <location>
        <begin position="108"/>
        <end position="118"/>
    </location>
</feature>
<feature type="region of interest" description="Disordered" evidence="1">
    <location>
        <begin position="68"/>
        <end position="124"/>
    </location>
</feature>
<feature type="compositionally biased region" description="Low complexity" evidence="1">
    <location>
        <begin position="15"/>
        <end position="32"/>
    </location>
</feature>
<feature type="compositionally biased region" description="Basic and acidic residues" evidence="1">
    <location>
        <begin position="1"/>
        <end position="14"/>
    </location>
</feature>
<evidence type="ECO:0008006" key="5">
    <source>
        <dbReference type="Google" id="ProtNLM"/>
    </source>
</evidence>
<dbReference type="EMBL" id="JAVREO010000010">
    <property type="protein sequence ID" value="MDT0268119.1"/>
    <property type="molecule type" value="Genomic_DNA"/>
</dbReference>
<evidence type="ECO:0000256" key="1">
    <source>
        <dbReference type="SAM" id="MobiDB-lite"/>
    </source>
</evidence>
<sequence length="244" mass="25075">MSSQHPSDEDRLREALATAPTPLTPPMAGVARRAGALRRRRVWGLSGGVAAAVAAVTAAAVMLPGAMGSDGDPAPVARDTTVPPAEAPVEEPAEEPGEGSSGGTSGEPPEEPGVEDPDATAGVRVMSDGELRIEIGREEVMDAEQGEAMLERLREAGVAAGWITERCAPLTGLVTGDDLPDDVTDMTSGAWLIIYPERYPEGVVPLVALGVPRVEATGVGGRLAIAGYQGDAATLDCVPDPLPW</sequence>
<evidence type="ECO:0000313" key="3">
    <source>
        <dbReference type="EMBL" id="MDT0268119.1"/>
    </source>
</evidence>
<organism evidence="3 4">
    <name type="scientific">Streptomyces chisholmiae</name>
    <dbReference type="NCBI Taxonomy" id="3075540"/>
    <lineage>
        <taxon>Bacteria</taxon>
        <taxon>Bacillati</taxon>
        <taxon>Actinomycetota</taxon>
        <taxon>Actinomycetes</taxon>
        <taxon>Kitasatosporales</taxon>
        <taxon>Streptomycetaceae</taxon>
        <taxon>Streptomyces</taxon>
    </lineage>
</organism>
<accession>A0ABU2JTQ5</accession>
<keyword evidence="2" id="KW-1133">Transmembrane helix</keyword>
<name>A0ABU2JTQ5_9ACTN</name>
<feature type="transmembrane region" description="Helical" evidence="2">
    <location>
        <begin position="42"/>
        <end position="63"/>
    </location>
</feature>
<proteinExistence type="predicted"/>
<reference evidence="4" key="1">
    <citation type="submission" date="2023-07" db="EMBL/GenBank/DDBJ databases">
        <title>30 novel species of actinomycetes from the DSMZ collection.</title>
        <authorList>
            <person name="Nouioui I."/>
        </authorList>
    </citation>
    <scope>NUCLEOTIDE SEQUENCE [LARGE SCALE GENOMIC DNA]</scope>
    <source>
        <strain evidence="4">DSM 44915</strain>
    </source>
</reference>
<keyword evidence="4" id="KW-1185">Reference proteome</keyword>
<evidence type="ECO:0000313" key="4">
    <source>
        <dbReference type="Proteomes" id="UP001183410"/>
    </source>
</evidence>
<gene>
    <name evidence="3" type="ORF">RM844_17695</name>
</gene>
<protein>
    <recommendedName>
        <fullName evidence="5">PASTA domain-containing protein</fullName>
    </recommendedName>
</protein>
<keyword evidence="2" id="KW-0812">Transmembrane</keyword>
<dbReference type="RefSeq" id="WP_311668211.1">
    <property type="nucleotide sequence ID" value="NZ_JAVREO010000010.1"/>
</dbReference>